<evidence type="ECO:0000256" key="2">
    <source>
        <dbReference type="ARBA" id="ARBA00007069"/>
    </source>
</evidence>
<feature type="transmembrane region" description="Helical" evidence="8">
    <location>
        <begin position="107"/>
        <end position="132"/>
    </location>
</feature>
<dbReference type="CDD" id="cd06261">
    <property type="entry name" value="TM_PBP2"/>
    <property type="match status" value="1"/>
</dbReference>
<keyword evidence="5 8" id="KW-0812">Transmembrane</keyword>
<gene>
    <name evidence="10" type="ORF">GCM10009107_52360</name>
</gene>
<evidence type="ECO:0000256" key="6">
    <source>
        <dbReference type="ARBA" id="ARBA00022989"/>
    </source>
</evidence>
<feature type="domain" description="ABC transmembrane type-1" evidence="9">
    <location>
        <begin position="73"/>
        <end position="279"/>
    </location>
</feature>
<keyword evidence="6 8" id="KW-1133">Transmembrane helix</keyword>
<dbReference type="Proteomes" id="UP001500279">
    <property type="component" value="Unassembled WGS sequence"/>
</dbReference>
<dbReference type="EMBL" id="BAAAEW010000042">
    <property type="protein sequence ID" value="GAA0765318.1"/>
    <property type="molecule type" value="Genomic_DNA"/>
</dbReference>
<evidence type="ECO:0000313" key="11">
    <source>
        <dbReference type="Proteomes" id="UP001500279"/>
    </source>
</evidence>
<keyword evidence="4" id="KW-1003">Cell membrane</keyword>
<evidence type="ECO:0000313" key="10">
    <source>
        <dbReference type="EMBL" id="GAA0765318.1"/>
    </source>
</evidence>
<feature type="transmembrane region" description="Helical" evidence="8">
    <location>
        <begin position="55"/>
        <end position="73"/>
    </location>
</feature>
<evidence type="ECO:0000256" key="4">
    <source>
        <dbReference type="ARBA" id="ARBA00022475"/>
    </source>
</evidence>
<keyword evidence="11" id="KW-1185">Reference proteome</keyword>
<accession>A0ABN1KFZ3</accession>
<keyword evidence="7 8" id="KW-0472">Membrane</keyword>
<comment type="subcellular location">
    <subcellularLocation>
        <location evidence="1 8">Cell membrane</location>
        <topology evidence="1 8">Multi-pass membrane protein</topology>
    </subcellularLocation>
</comment>
<evidence type="ECO:0000259" key="9">
    <source>
        <dbReference type="PROSITE" id="PS50928"/>
    </source>
</evidence>
<evidence type="ECO:0000256" key="5">
    <source>
        <dbReference type="ARBA" id="ARBA00022692"/>
    </source>
</evidence>
<reference evidence="10 11" key="1">
    <citation type="journal article" date="2019" name="Int. J. Syst. Evol. Microbiol.">
        <title>The Global Catalogue of Microorganisms (GCM) 10K type strain sequencing project: providing services to taxonomists for standard genome sequencing and annotation.</title>
        <authorList>
            <consortium name="The Broad Institute Genomics Platform"/>
            <consortium name="The Broad Institute Genome Sequencing Center for Infectious Disease"/>
            <person name="Wu L."/>
            <person name="Ma J."/>
        </authorList>
    </citation>
    <scope>NUCLEOTIDE SEQUENCE [LARGE SCALE GENOMIC DNA]</scope>
    <source>
        <strain evidence="10 11">JCM 15503</strain>
    </source>
</reference>
<evidence type="ECO:0000256" key="8">
    <source>
        <dbReference type="RuleBase" id="RU363032"/>
    </source>
</evidence>
<keyword evidence="3 8" id="KW-0813">Transport</keyword>
<comment type="caution">
    <text evidence="10">The sequence shown here is derived from an EMBL/GenBank/DDBJ whole genome shotgun (WGS) entry which is preliminary data.</text>
</comment>
<comment type="similarity">
    <text evidence="2">Belongs to the binding-protein-dependent transport system permease family. CysTW subfamily.</text>
</comment>
<evidence type="ECO:0000256" key="7">
    <source>
        <dbReference type="ARBA" id="ARBA00023136"/>
    </source>
</evidence>
<protein>
    <submittedName>
        <fullName evidence="10">ABC transporter permease</fullName>
    </submittedName>
</protein>
<dbReference type="PROSITE" id="PS50928">
    <property type="entry name" value="ABC_TM1"/>
    <property type="match status" value="1"/>
</dbReference>
<feature type="transmembrane region" description="Helical" evidence="8">
    <location>
        <begin position="20"/>
        <end position="43"/>
    </location>
</feature>
<evidence type="ECO:0000256" key="3">
    <source>
        <dbReference type="ARBA" id="ARBA00022448"/>
    </source>
</evidence>
<sequence>MPAPASAAKPGQAPWRWLLIAPALAFVVLAFLLPVLLLLLASFRVEGAGSGAGSWGLAHFTEFFASALNWQILWRTLRIAGLVTLLSALICYPPAQAIVRVSGRYRSLLMALTILPLMIAPVPRTYAWIVLLGRNGFVNDVIVWLGLSAEPLRLLFTEGAVFIGLLQLFAPLMLISQVSAMENMPRDVEAAARSLGATPLQAFWRVTLPLTQEGLVVGGTLVFTGCVTAYVTPALLGGPQVLMLETLLYQKVNVEGDLGAANVIAVILIVLTLAMSVLLKRLAHRRSPRRP</sequence>
<dbReference type="InterPro" id="IPR000515">
    <property type="entry name" value="MetI-like"/>
</dbReference>
<dbReference type="SUPFAM" id="SSF161098">
    <property type="entry name" value="MetI-like"/>
    <property type="match status" value="1"/>
</dbReference>
<feature type="transmembrane region" description="Helical" evidence="8">
    <location>
        <begin position="215"/>
        <end position="238"/>
    </location>
</feature>
<feature type="transmembrane region" description="Helical" evidence="8">
    <location>
        <begin position="258"/>
        <end position="279"/>
    </location>
</feature>
<feature type="transmembrane region" description="Helical" evidence="8">
    <location>
        <begin position="152"/>
        <end position="175"/>
    </location>
</feature>
<dbReference type="Gene3D" id="1.10.3720.10">
    <property type="entry name" value="MetI-like"/>
    <property type="match status" value="1"/>
</dbReference>
<dbReference type="PANTHER" id="PTHR42929:SF5">
    <property type="entry name" value="ABC TRANSPORTER PERMEASE PROTEIN"/>
    <property type="match status" value="1"/>
</dbReference>
<dbReference type="InterPro" id="IPR035906">
    <property type="entry name" value="MetI-like_sf"/>
</dbReference>
<name>A0ABN1KFZ3_9BURK</name>
<feature type="transmembrane region" description="Helical" evidence="8">
    <location>
        <begin position="79"/>
        <end position="95"/>
    </location>
</feature>
<dbReference type="PANTHER" id="PTHR42929">
    <property type="entry name" value="INNER MEMBRANE ABC TRANSPORTER PERMEASE PROTEIN YDCU-RELATED-RELATED"/>
    <property type="match status" value="1"/>
</dbReference>
<organism evidence="10 11">
    <name type="scientific">Ideonella azotifigens</name>
    <dbReference type="NCBI Taxonomy" id="513160"/>
    <lineage>
        <taxon>Bacteria</taxon>
        <taxon>Pseudomonadati</taxon>
        <taxon>Pseudomonadota</taxon>
        <taxon>Betaproteobacteria</taxon>
        <taxon>Burkholderiales</taxon>
        <taxon>Sphaerotilaceae</taxon>
        <taxon>Ideonella</taxon>
    </lineage>
</organism>
<evidence type="ECO:0000256" key="1">
    <source>
        <dbReference type="ARBA" id="ARBA00004651"/>
    </source>
</evidence>
<proteinExistence type="inferred from homology"/>
<dbReference type="Pfam" id="PF00528">
    <property type="entry name" value="BPD_transp_1"/>
    <property type="match status" value="1"/>
</dbReference>
<dbReference type="RefSeq" id="WP_141287316.1">
    <property type="nucleotide sequence ID" value="NZ_BAAAEW010000042.1"/>
</dbReference>